<dbReference type="InterPro" id="IPR001878">
    <property type="entry name" value="Znf_CCHC"/>
</dbReference>
<feature type="region of interest" description="Disordered" evidence="3">
    <location>
        <begin position="446"/>
        <end position="568"/>
    </location>
</feature>
<sequence>MSSTRTSTAQEDPPGPPQAAQSTPAADAAPAPPPAATTAAPSAWSQQSEAERKVVATAMAAYLRSAHILDDSTPGVKVRVLFTETSTPWTAALTVRTSARKGFSTTTSVPQNTIRHLVPAQAAALANSAKWTAFHSIRDSLYTHYSGTSARLPMLADVPLAENSPLLPLLSPVSGISVVRTLNGIGAKAPAYVVDVGFSSNEAYTKAIQNEFKHHGAAVAREYAPPSSLAALVELRFSLPDNNAPDSELVRTLTNLLPASLELVQIHRYFNTTAGGALVGTANIAAYVRHAHLEPHQLAEILPNNIKIINVTVPVRHNHERGFCFRCRFAGHTAVDCPTSPCSSCSLRGHTSSACSNPTRKTRHNTSVATSTPAKTTAPAKPTAPSATWQKMSPGRSAAAPTLSTANATPIRLGTRFAPLAATEAPSKDLSRAMPALPSQPLTVKATAGATAAPQTPRKAPALGEKRSRDELTPSTNGPPSEAASSPLPKPSPAKKTTRTPIVAQLPMAPAGDVFGPEEGVPSDEEGDEPSTEEDDDDGAAGDASSLEVAAQLTGVLGATQTPPPPSC</sequence>
<dbReference type="SUPFAM" id="SSF57756">
    <property type="entry name" value="Retrovirus zinc finger-like domains"/>
    <property type="match status" value="1"/>
</dbReference>
<evidence type="ECO:0000256" key="3">
    <source>
        <dbReference type="SAM" id="MobiDB-lite"/>
    </source>
</evidence>
<dbReference type="GO" id="GO:0003690">
    <property type="term" value="F:double-stranded DNA binding"/>
    <property type="evidence" value="ECO:0007669"/>
    <property type="project" value="InterPro"/>
</dbReference>
<keyword evidence="1" id="KW-0507">mRNA processing</keyword>
<dbReference type="PROSITE" id="PS50158">
    <property type="entry name" value="ZF_CCHC"/>
    <property type="match status" value="1"/>
</dbReference>
<keyword evidence="2" id="KW-0479">Metal-binding</keyword>
<dbReference type="GO" id="GO:0003723">
    <property type="term" value="F:RNA binding"/>
    <property type="evidence" value="ECO:0007669"/>
    <property type="project" value="InterPro"/>
</dbReference>
<feature type="compositionally biased region" description="Polar residues" evidence="3">
    <location>
        <begin position="340"/>
        <end position="359"/>
    </location>
</feature>
<feature type="compositionally biased region" description="Low complexity" evidence="3">
    <location>
        <begin position="36"/>
        <end position="48"/>
    </location>
</feature>
<dbReference type="PANTHER" id="PTHR22639">
    <property type="entry name" value="GAG-RELATED PROTEIN"/>
    <property type="match status" value="1"/>
</dbReference>
<evidence type="ECO:0000256" key="2">
    <source>
        <dbReference type="PROSITE-ProRule" id="PRU00047"/>
    </source>
</evidence>
<dbReference type="Proteomes" id="UP001342314">
    <property type="component" value="Unassembled WGS sequence"/>
</dbReference>
<evidence type="ECO:0000313" key="6">
    <source>
        <dbReference type="Proteomes" id="UP001342314"/>
    </source>
</evidence>
<accession>A0AAV5GHM7</accession>
<feature type="region of interest" description="Disordered" evidence="3">
    <location>
        <begin position="1"/>
        <end position="48"/>
    </location>
</feature>
<dbReference type="AlphaFoldDB" id="A0AAV5GHM7"/>
<dbReference type="InterPro" id="IPR042509">
    <property type="entry name" value="ZCCHC3"/>
</dbReference>
<feature type="compositionally biased region" description="Low complexity" evidence="3">
    <location>
        <begin position="18"/>
        <end position="29"/>
    </location>
</feature>
<reference evidence="5 6" key="1">
    <citation type="submission" date="2021-12" db="EMBL/GenBank/DDBJ databases">
        <title>High titer production of polyol ester of fatty acids by Rhodotorula paludigena BS15 towards product separation-free biomass refinery.</title>
        <authorList>
            <person name="Mano J."/>
            <person name="Ono H."/>
            <person name="Tanaka T."/>
            <person name="Naito K."/>
            <person name="Sushida H."/>
            <person name="Ike M."/>
            <person name="Tokuyasu K."/>
            <person name="Kitaoka M."/>
        </authorList>
    </citation>
    <scope>NUCLEOTIDE SEQUENCE [LARGE SCALE GENOMIC DNA]</scope>
    <source>
        <strain evidence="5 6">BS15</strain>
    </source>
</reference>
<feature type="compositionally biased region" description="Acidic residues" evidence="3">
    <location>
        <begin position="521"/>
        <end position="540"/>
    </location>
</feature>
<organism evidence="5 6">
    <name type="scientific">Rhodotorula paludigena</name>
    <dbReference type="NCBI Taxonomy" id="86838"/>
    <lineage>
        <taxon>Eukaryota</taxon>
        <taxon>Fungi</taxon>
        <taxon>Dikarya</taxon>
        <taxon>Basidiomycota</taxon>
        <taxon>Pucciniomycotina</taxon>
        <taxon>Microbotryomycetes</taxon>
        <taxon>Sporidiobolales</taxon>
        <taxon>Sporidiobolaceae</taxon>
        <taxon>Rhodotorula</taxon>
    </lineage>
</organism>
<evidence type="ECO:0000313" key="5">
    <source>
        <dbReference type="EMBL" id="GJN89399.1"/>
    </source>
</evidence>
<dbReference type="EMBL" id="BQKY01000004">
    <property type="protein sequence ID" value="GJN89399.1"/>
    <property type="molecule type" value="Genomic_DNA"/>
</dbReference>
<dbReference type="SMART" id="SM00343">
    <property type="entry name" value="ZnF_C2HC"/>
    <property type="match status" value="2"/>
</dbReference>
<name>A0AAV5GHM7_9BASI</name>
<dbReference type="Gene3D" id="4.10.60.10">
    <property type="entry name" value="Zinc finger, CCHC-type"/>
    <property type="match status" value="1"/>
</dbReference>
<dbReference type="GO" id="GO:0006397">
    <property type="term" value="P:mRNA processing"/>
    <property type="evidence" value="ECO:0007669"/>
    <property type="project" value="UniProtKB-KW"/>
</dbReference>
<protein>
    <recommendedName>
        <fullName evidence="4">CCHC-type domain-containing protein</fullName>
    </recommendedName>
</protein>
<feature type="compositionally biased region" description="Low complexity" evidence="3">
    <location>
        <begin position="369"/>
        <end position="388"/>
    </location>
</feature>
<dbReference type="PANTHER" id="PTHR22639:SF3">
    <property type="entry name" value="ZINC FINGER CCHC DOMAIN-CONTAINING PROTEIN 3"/>
    <property type="match status" value="1"/>
</dbReference>
<dbReference type="InterPro" id="IPR036875">
    <property type="entry name" value="Znf_CCHC_sf"/>
</dbReference>
<feature type="region of interest" description="Disordered" evidence="3">
    <location>
        <begin position="340"/>
        <end position="407"/>
    </location>
</feature>
<proteinExistence type="predicted"/>
<dbReference type="GO" id="GO:0008270">
    <property type="term" value="F:zinc ion binding"/>
    <property type="evidence" value="ECO:0007669"/>
    <property type="project" value="UniProtKB-KW"/>
</dbReference>
<keyword evidence="2" id="KW-0863">Zinc-finger</keyword>
<evidence type="ECO:0000256" key="1">
    <source>
        <dbReference type="ARBA" id="ARBA00022664"/>
    </source>
</evidence>
<keyword evidence="2" id="KW-0862">Zinc</keyword>
<evidence type="ECO:0000259" key="4">
    <source>
        <dbReference type="PROSITE" id="PS50158"/>
    </source>
</evidence>
<feature type="compositionally biased region" description="Polar residues" evidence="3">
    <location>
        <begin position="1"/>
        <end position="10"/>
    </location>
</feature>
<keyword evidence="6" id="KW-1185">Reference proteome</keyword>
<gene>
    <name evidence="5" type="ORF">Rhopal_002379-T1</name>
</gene>
<comment type="caution">
    <text evidence="5">The sequence shown here is derived from an EMBL/GenBank/DDBJ whole genome shotgun (WGS) entry which is preliminary data.</text>
</comment>
<feature type="domain" description="CCHC-type" evidence="4">
    <location>
        <begin position="324"/>
        <end position="338"/>
    </location>
</feature>